<reference evidence="2 3" key="1">
    <citation type="journal article" date="2014" name="Int. J. Syst. Evol. Microbiol.">
        <title>Complete genome sequence of Corynebacterium casei LMG S-19264T (=DSM 44701T), isolated from a smear-ripened cheese.</title>
        <authorList>
            <consortium name="US DOE Joint Genome Institute (JGI-PGF)"/>
            <person name="Walter F."/>
            <person name="Albersmeier A."/>
            <person name="Kalinowski J."/>
            <person name="Ruckert C."/>
        </authorList>
    </citation>
    <scope>NUCLEOTIDE SEQUENCE [LARGE SCALE GENOMIC DNA]</scope>
    <source>
        <strain evidence="2 3">NBRC 112785</strain>
    </source>
</reference>
<feature type="transmembrane region" description="Helical" evidence="1">
    <location>
        <begin position="12"/>
        <end position="34"/>
    </location>
</feature>
<organism evidence="2 3">
    <name type="scientific">Paraferrimonas haliotis</name>
    <dbReference type="NCBI Taxonomy" id="2013866"/>
    <lineage>
        <taxon>Bacteria</taxon>
        <taxon>Pseudomonadati</taxon>
        <taxon>Pseudomonadota</taxon>
        <taxon>Gammaproteobacteria</taxon>
        <taxon>Alteromonadales</taxon>
        <taxon>Ferrimonadaceae</taxon>
        <taxon>Paraferrimonas</taxon>
    </lineage>
</organism>
<dbReference type="PROSITE" id="PS00409">
    <property type="entry name" value="PROKAR_NTER_METHYL"/>
    <property type="match status" value="1"/>
</dbReference>
<dbReference type="RefSeq" id="WP_095499760.1">
    <property type="nucleotide sequence ID" value="NZ_BSPO01000004.1"/>
</dbReference>
<keyword evidence="1" id="KW-1133">Transmembrane helix</keyword>
<dbReference type="Gene3D" id="3.30.700.10">
    <property type="entry name" value="Glycoprotein, Type 4 Pilin"/>
    <property type="match status" value="1"/>
</dbReference>
<protein>
    <submittedName>
        <fullName evidence="2">PilD processed protein</fullName>
    </submittedName>
</protein>
<dbReference type="InterPro" id="IPR045584">
    <property type="entry name" value="Pilin-like"/>
</dbReference>
<dbReference type="EMBL" id="BSPO01000004">
    <property type="protein sequence ID" value="GLS84775.1"/>
    <property type="molecule type" value="Genomic_DNA"/>
</dbReference>
<dbReference type="InterPro" id="IPR012902">
    <property type="entry name" value="N_methyl_site"/>
</dbReference>
<proteinExistence type="predicted"/>
<dbReference type="AlphaFoldDB" id="A0AA37TYT7"/>
<evidence type="ECO:0000313" key="2">
    <source>
        <dbReference type="EMBL" id="GLS84775.1"/>
    </source>
</evidence>
<dbReference type="Proteomes" id="UP001157439">
    <property type="component" value="Unassembled WGS sequence"/>
</dbReference>
<evidence type="ECO:0000313" key="3">
    <source>
        <dbReference type="Proteomes" id="UP001157439"/>
    </source>
</evidence>
<comment type="caution">
    <text evidence="2">The sequence shown here is derived from an EMBL/GenBank/DDBJ whole genome shotgun (WGS) entry which is preliminary data.</text>
</comment>
<dbReference type="NCBIfam" id="TIGR02532">
    <property type="entry name" value="IV_pilin_GFxxxE"/>
    <property type="match status" value="1"/>
</dbReference>
<dbReference type="SUPFAM" id="SSF54523">
    <property type="entry name" value="Pili subunits"/>
    <property type="match status" value="1"/>
</dbReference>
<accession>A0AA37TYT7</accession>
<keyword evidence="1" id="KW-0472">Membrane</keyword>
<sequence>MAGLRPSQGFTLIELVVALIVIAIIAVIAIPRFVDLSSDARIEVIEQIAVAAKAANDQVYVKSKMGSYSAKPVNGRPDLTDVDLNNDGQFDTRLKCGFLDNTDVAKQMNYSDDQIKFEYEGVDKTYFGFESDNGSIKASQCYFMYVQSWGTTNPSSCNNDQTASQPTYQVVTSGC</sequence>
<keyword evidence="1" id="KW-0812">Transmembrane</keyword>
<evidence type="ECO:0000256" key="1">
    <source>
        <dbReference type="SAM" id="Phobius"/>
    </source>
</evidence>
<dbReference type="Pfam" id="PF07963">
    <property type="entry name" value="N_methyl"/>
    <property type="match status" value="1"/>
</dbReference>
<gene>
    <name evidence="2" type="ORF">GCM10007894_27520</name>
</gene>
<name>A0AA37TYT7_9GAMM</name>
<keyword evidence="3" id="KW-1185">Reference proteome</keyword>